<dbReference type="GO" id="GO:0043546">
    <property type="term" value="F:molybdopterin cofactor binding"/>
    <property type="evidence" value="ECO:0007669"/>
    <property type="project" value="InterPro"/>
</dbReference>
<dbReference type="Pfam" id="PF00384">
    <property type="entry name" value="Molybdopterin"/>
    <property type="match status" value="1"/>
</dbReference>
<evidence type="ECO:0000256" key="10">
    <source>
        <dbReference type="SAM" id="SignalP"/>
    </source>
</evidence>
<dbReference type="Gene3D" id="2.20.25.90">
    <property type="entry name" value="ADC-like domains"/>
    <property type="match status" value="1"/>
</dbReference>
<dbReference type="SUPFAM" id="SSF53706">
    <property type="entry name" value="Formate dehydrogenase/DMSO reductase, domains 1-3"/>
    <property type="match status" value="1"/>
</dbReference>
<proteinExistence type="inferred from homology"/>
<keyword evidence="3" id="KW-0004">4Fe-4S</keyword>
<organism evidence="12 13">
    <name type="scientific">Rubneribacter badeniensis</name>
    <dbReference type="NCBI Taxonomy" id="2070688"/>
    <lineage>
        <taxon>Bacteria</taxon>
        <taxon>Bacillati</taxon>
        <taxon>Actinomycetota</taxon>
        <taxon>Coriobacteriia</taxon>
        <taxon>Eggerthellales</taxon>
        <taxon>Eggerthellaceae</taxon>
        <taxon>Rubneribacter</taxon>
    </lineage>
</organism>
<evidence type="ECO:0000313" key="13">
    <source>
        <dbReference type="Proteomes" id="UP000236488"/>
    </source>
</evidence>
<dbReference type="RefSeq" id="WP_103262783.1">
    <property type="nucleotide sequence ID" value="NZ_PPEL01000018.1"/>
</dbReference>
<dbReference type="Gene3D" id="2.40.40.20">
    <property type="match status" value="1"/>
</dbReference>
<evidence type="ECO:0000256" key="7">
    <source>
        <dbReference type="ARBA" id="ARBA00023002"/>
    </source>
</evidence>
<feature type="signal peptide" evidence="10">
    <location>
        <begin position="1"/>
        <end position="29"/>
    </location>
</feature>
<evidence type="ECO:0000256" key="2">
    <source>
        <dbReference type="ARBA" id="ARBA00010312"/>
    </source>
</evidence>
<dbReference type="InterPro" id="IPR050612">
    <property type="entry name" value="Prok_Mopterin_Oxidored"/>
</dbReference>
<dbReference type="InterPro" id="IPR006657">
    <property type="entry name" value="MoPterin_dinucl-bd_dom"/>
</dbReference>
<accession>A0A2K2U678</accession>
<feature type="chain" id="PRO_5038859457" evidence="10">
    <location>
        <begin position="30"/>
        <end position="724"/>
    </location>
</feature>
<keyword evidence="6 10" id="KW-0732">Signal</keyword>
<evidence type="ECO:0000256" key="9">
    <source>
        <dbReference type="ARBA" id="ARBA00023014"/>
    </source>
</evidence>
<dbReference type="Gene3D" id="3.30.2070.10">
    <property type="entry name" value="Formate dehydrogenase/DMSO reductase"/>
    <property type="match status" value="1"/>
</dbReference>
<dbReference type="Gene3D" id="3.40.50.740">
    <property type="match status" value="1"/>
</dbReference>
<feature type="domain" description="4Fe-4S Mo/W bis-MGD-type" evidence="11">
    <location>
        <begin position="53"/>
        <end position="109"/>
    </location>
</feature>
<evidence type="ECO:0000259" key="11">
    <source>
        <dbReference type="PROSITE" id="PS51669"/>
    </source>
</evidence>
<evidence type="ECO:0000256" key="3">
    <source>
        <dbReference type="ARBA" id="ARBA00022485"/>
    </source>
</evidence>
<dbReference type="PROSITE" id="PS51669">
    <property type="entry name" value="4FE4S_MOW_BIS_MGD"/>
    <property type="match status" value="1"/>
</dbReference>
<dbReference type="SUPFAM" id="SSF50692">
    <property type="entry name" value="ADC-like"/>
    <property type="match status" value="1"/>
</dbReference>
<dbReference type="PROSITE" id="PS51318">
    <property type="entry name" value="TAT"/>
    <property type="match status" value="1"/>
</dbReference>
<evidence type="ECO:0000256" key="4">
    <source>
        <dbReference type="ARBA" id="ARBA00022505"/>
    </source>
</evidence>
<keyword evidence="4" id="KW-0500">Molybdenum</keyword>
<dbReference type="Pfam" id="PF04879">
    <property type="entry name" value="Molybdop_Fe4S4"/>
    <property type="match status" value="1"/>
</dbReference>
<dbReference type="SMART" id="SM00926">
    <property type="entry name" value="Molybdop_Fe4S4"/>
    <property type="match status" value="1"/>
</dbReference>
<protein>
    <submittedName>
        <fullName evidence="12">Molybdopterin oxidoreductase</fullName>
    </submittedName>
</protein>
<dbReference type="GO" id="GO:0016491">
    <property type="term" value="F:oxidoreductase activity"/>
    <property type="evidence" value="ECO:0007669"/>
    <property type="project" value="UniProtKB-KW"/>
</dbReference>
<dbReference type="PANTHER" id="PTHR43742:SF9">
    <property type="entry name" value="TETRATHIONATE REDUCTASE SUBUNIT A"/>
    <property type="match status" value="1"/>
</dbReference>
<keyword evidence="5" id="KW-0479">Metal-binding</keyword>
<dbReference type="PROSITE" id="PS00932">
    <property type="entry name" value="MOLYBDOPTERIN_PROK_3"/>
    <property type="match status" value="1"/>
</dbReference>
<dbReference type="Proteomes" id="UP000236488">
    <property type="component" value="Unassembled WGS sequence"/>
</dbReference>
<keyword evidence="13" id="KW-1185">Reference proteome</keyword>
<dbReference type="EMBL" id="PPEL01000018">
    <property type="protein sequence ID" value="PNV65742.1"/>
    <property type="molecule type" value="Genomic_DNA"/>
</dbReference>
<keyword evidence="9" id="KW-0411">Iron-sulfur</keyword>
<keyword evidence="7" id="KW-0560">Oxidoreductase</keyword>
<evidence type="ECO:0000256" key="8">
    <source>
        <dbReference type="ARBA" id="ARBA00023004"/>
    </source>
</evidence>
<reference evidence="12 13" key="1">
    <citation type="journal article" date="2018" name="Int. J. Syst. Evol. Microbiol.">
        <title>Rubneribacter badeniensis gen. nov., sp. nov. and Enteroscipio rubneri gen. nov., sp. nov., new members of the Eggerthellaceae isolated from human faeces.</title>
        <authorList>
            <person name="Danylec N."/>
            <person name="Gobl A."/>
            <person name="Stoll D.A."/>
            <person name="Hetzer B."/>
            <person name="Kulling S.E."/>
            <person name="Huch M."/>
        </authorList>
    </citation>
    <scope>NUCLEOTIDE SEQUENCE [LARGE SCALE GENOMIC DNA]</scope>
    <source>
        <strain evidence="12 13">ResAG-85</strain>
    </source>
</reference>
<dbReference type="InterPro" id="IPR006963">
    <property type="entry name" value="Mopterin_OxRdtase_4Fe-4S_dom"/>
</dbReference>
<dbReference type="Gene3D" id="3.40.228.10">
    <property type="entry name" value="Dimethylsulfoxide Reductase, domain 2"/>
    <property type="match status" value="1"/>
</dbReference>
<dbReference type="InterPro" id="IPR006655">
    <property type="entry name" value="Mopterin_OxRdtase_prok_CS"/>
</dbReference>
<keyword evidence="8" id="KW-0408">Iron</keyword>
<dbReference type="InterPro" id="IPR006656">
    <property type="entry name" value="Mopterin_OxRdtase"/>
</dbReference>
<comment type="similarity">
    <text evidence="2">Belongs to the prokaryotic molybdopterin-containing oxidoreductase family.</text>
</comment>
<evidence type="ECO:0000313" key="12">
    <source>
        <dbReference type="EMBL" id="PNV65742.1"/>
    </source>
</evidence>
<name>A0A2K2U678_9ACTN</name>
<comment type="caution">
    <text evidence="12">The sequence shown here is derived from an EMBL/GenBank/DDBJ whole genome shotgun (WGS) entry which is preliminary data.</text>
</comment>
<dbReference type="GO" id="GO:0051539">
    <property type="term" value="F:4 iron, 4 sulfur cluster binding"/>
    <property type="evidence" value="ECO:0007669"/>
    <property type="project" value="UniProtKB-KW"/>
</dbReference>
<evidence type="ECO:0000256" key="5">
    <source>
        <dbReference type="ARBA" id="ARBA00022723"/>
    </source>
</evidence>
<sequence length="724" mass="76497">MVKTAVSRRGFLAASAGAAMLASAGGAIATGGPLASGQAFAAGGSWGSADVEEDRITTLCAGCGNFCGMAVYVQNGTIVRAQGLKEHPHTGGYLCGRGQGYVKVPYAENRVRTPLKADGSGGFQEVSWDEALSDIAQHMQEAGPQSTGWFQDGRGTDSYYTKRLMSAFGSANYYDESALADIDISTVIPTVMGAYPAPSAGKSRCIVLLDKSSYEGVRPHEIEEIIKARENGGTVYVVDPRLCSFGALASEWVPIKPGTELAFLLGVSCFLVENGLHDQAFVEANGNGFDDYARAIAQYTPAWASEKTGIAAEKIEEIARALAEAAPHCYVDLQWAGTLGSGYANSAEQIRALLLLNALLGNFNQEGGLIFPTSPWLGDDALDQTMFIPTGQPSAPAAGEGDFALSRSTSCQAGLRAGLQAAVFCECDPVSDWPDAAGTAEAFDAIPFKAVIATELTPAAKRADYVLPALTFLERPGIVGTATSVTSMATLRNQVIEPVAPDAKAIYEIVTDLAGHLGLSEYFAFTLDDYNEALCAAYGVSYDELRRASVAELPGCTLQYGSMPFMMSASGKVEFSCDAFAAAERSATPEWVEPAVQPSDGKLRLITGDQFTQVRTYTLAAEGLRKDAVDNGLDRLWVNPQTAEPLGIADGDRVKVTSGTGETVATARVTGQIHPDAVYLPPHYGREDQGFSARLQSLIPCQYEPGTGAAMLNETLVTLQKEGA</sequence>
<dbReference type="InterPro" id="IPR009010">
    <property type="entry name" value="Asp_de-COase-like_dom_sf"/>
</dbReference>
<comment type="cofactor">
    <cofactor evidence="1">
        <name>Mo-bis(molybdopterin guanine dinucleotide)</name>
        <dbReference type="ChEBI" id="CHEBI:60539"/>
    </cofactor>
</comment>
<dbReference type="AlphaFoldDB" id="A0A2K2U678"/>
<evidence type="ECO:0000256" key="6">
    <source>
        <dbReference type="ARBA" id="ARBA00022729"/>
    </source>
</evidence>
<dbReference type="Pfam" id="PF01568">
    <property type="entry name" value="Molydop_binding"/>
    <property type="match status" value="1"/>
</dbReference>
<dbReference type="InterPro" id="IPR006311">
    <property type="entry name" value="TAT_signal"/>
</dbReference>
<dbReference type="GO" id="GO:0046872">
    <property type="term" value="F:metal ion binding"/>
    <property type="evidence" value="ECO:0007669"/>
    <property type="project" value="UniProtKB-KW"/>
</dbReference>
<gene>
    <name evidence="12" type="ORF">C2L80_04860</name>
</gene>
<dbReference type="PANTHER" id="PTHR43742">
    <property type="entry name" value="TRIMETHYLAMINE-N-OXIDE REDUCTASE"/>
    <property type="match status" value="1"/>
</dbReference>
<evidence type="ECO:0000256" key="1">
    <source>
        <dbReference type="ARBA" id="ARBA00001942"/>
    </source>
</evidence>